<sequence length="38" mass="4243">MTFNSVKAIHQQDLTKSRFFYGKIINNLGTLSNSVDGP</sequence>
<accession>A0A1K1KM89</accession>
<protein>
    <submittedName>
        <fullName evidence="1">Uncharacterized protein</fullName>
    </submittedName>
</protein>
<reference evidence="2" key="1">
    <citation type="submission" date="2016-11" db="EMBL/GenBank/DDBJ databases">
        <authorList>
            <person name="Papadimitriou K."/>
        </authorList>
    </citation>
    <scope>NUCLEOTIDE SEQUENCE [LARGE SCALE GENOMIC DNA]</scope>
    <source>
        <strain evidence="2">ACA-DC 1533</strain>
    </source>
</reference>
<organism evidence="1 2">
    <name type="scientific">Ligilactobacillus acidipiscis</name>
    <dbReference type="NCBI Taxonomy" id="89059"/>
    <lineage>
        <taxon>Bacteria</taxon>
        <taxon>Bacillati</taxon>
        <taxon>Bacillota</taxon>
        <taxon>Bacilli</taxon>
        <taxon>Lactobacillales</taxon>
        <taxon>Lactobacillaceae</taxon>
        <taxon>Ligilactobacillus</taxon>
    </lineage>
</organism>
<evidence type="ECO:0000313" key="1">
    <source>
        <dbReference type="EMBL" id="SFV39999.1"/>
    </source>
</evidence>
<evidence type="ECO:0000313" key="2">
    <source>
        <dbReference type="Proteomes" id="UP000190935"/>
    </source>
</evidence>
<dbReference type="AlphaFoldDB" id="A0A1K1KM89"/>
<proteinExistence type="predicted"/>
<dbReference type="KEGG" id="laca:LAC1533_0579"/>
<dbReference type="Proteomes" id="UP000190935">
    <property type="component" value="Chromosome I"/>
</dbReference>
<dbReference type="EMBL" id="LT630287">
    <property type="protein sequence ID" value="SFV39999.1"/>
    <property type="molecule type" value="Genomic_DNA"/>
</dbReference>
<name>A0A1K1KM89_9LACO</name>
<gene>
    <name evidence="1" type="ORF">LAC1533_0579</name>
</gene>